<dbReference type="SMART" id="SM00382">
    <property type="entry name" value="AAA"/>
    <property type="match status" value="1"/>
</dbReference>
<dbReference type="EMBL" id="SLWY01000016">
    <property type="protein sequence ID" value="TCO80105.1"/>
    <property type="molecule type" value="Genomic_DNA"/>
</dbReference>
<keyword evidence="8" id="KW-1185">Reference proteome</keyword>
<keyword evidence="3" id="KW-0547">Nucleotide-binding</keyword>
<dbReference type="InterPro" id="IPR027417">
    <property type="entry name" value="P-loop_NTPase"/>
</dbReference>
<sequence>MNAVAENIPMSREETAEALIRVRGLHKHFGTGERPVRAVEDVSFDIRPGEVLGLVGESGSGKSTIGRCVLRLLDPTRGEVHYGGQDLARLPPRALRPLRRELQIVFQDPYASLNPRLRIRDIIGEALDTHGLHRGEARAARIAELLSLVGLPVDYADRYPHEFSGGQRQRIGIARALAVEPRFIVADEPVAALDVSIQAQVLNLLQELRERLGLTMLFISHDLDVVEYLCDRVVVLYLGRVMEIAPAEALYRNPRHPYTEALLAASPRPDPDQVKARKPLQGEVPSPVNPPSGCVFRTRCPYVQDACASTVPRLKEVAPGHFKACLRDDVPLAAP</sequence>
<dbReference type="PANTHER" id="PTHR43776">
    <property type="entry name" value="TRANSPORT ATP-BINDING PROTEIN"/>
    <property type="match status" value="1"/>
</dbReference>
<dbReference type="RefSeq" id="WP_243662688.1">
    <property type="nucleotide sequence ID" value="NZ_SLWY01000016.1"/>
</dbReference>
<keyword evidence="2" id="KW-0813">Transport</keyword>
<evidence type="ECO:0000256" key="3">
    <source>
        <dbReference type="ARBA" id="ARBA00022741"/>
    </source>
</evidence>
<evidence type="ECO:0000256" key="1">
    <source>
        <dbReference type="ARBA" id="ARBA00005417"/>
    </source>
</evidence>
<proteinExistence type="inferred from homology"/>
<dbReference type="InterPro" id="IPR013563">
    <property type="entry name" value="Oligopep_ABC_C"/>
</dbReference>
<dbReference type="NCBIfam" id="TIGR01727">
    <property type="entry name" value="oligo_HPY"/>
    <property type="match status" value="1"/>
</dbReference>
<dbReference type="PANTHER" id="PTHR43776:SF7">
    <property type="entry name" value="D,D-DIPEPTIDE TRANSPORT ATP-BINDING PROTEIN DDPF-RELATED"/>
    <property type="match status" value="1"/>
</dbReference>
<dbReference type="InterPro" id="IPR003593">
    <property type="entry name" value="AAA+_ATPase"/>
</dbReference>
<dbReference type="InterPro" id="IPR017871">
    <property type="entry name" value="ABC_transporter-like_CS"/>
</dbReference>
<feature type="region of interest" description="Disordered" evidence="5">
    <location>
        <begin position="267"/>
        <end position="287"/>
    </location>
</feature>
<name>A0A4R2LL33_9GAMM</name>
<dbReference type="Pfam" id="PF00005">
    <property type="entry name" value="ABC_tran"/>
    <property type="match status" value="1"/>
</dbReference>
<gene>
    <name evidence="7" type="ORF">EV699_11610</name>
</gene>
<dbReference type="CDD" id="cd03257">
    <property type="entry name" value="ABC_NikE_OppD_transporters"/>
    <property type="match status" value="1"/>
</dbReference>
<dbReference type="InterPro" id="IPR003439">
    <property type="entry name" value="ABC_transporter-like_ATP-bd"/>
</dbReference>
<accession>A0A4R2LL33</accession>
<comment type="similarity">
    <text evidence="1">Belongs to the ABC transporter superfamily.</text>
</comment>
<dbReference type="PROSITE" id="PS50893">
    <property type="entry name" value="ABC_TRANSPORTER_2"/>
    <property type="match status" value="1"/>
</dbReference>
<evidence type="ECO:0000256" key="5">
    <source>
        <dbReference type="SAM" id="MobiDB-lite"/>
    </source>
</evidence>
<dbReference type="Proteomes" id="UP000295765">
    <property type="component" value="Unassembled WGS sequence"/>
</dbReference>
<dbReference type="GO" id="GO:0015833">
    <property type="term" value="P:peptide transport"/>
    <property type="evidence" value="ECO:0007669"/>
    <property type="project" value="InterPro"/>
</dbReference>
<dbReference type="PROSITE" id="PS00211">
    <property type="entry name" value="ABC_TRANSPORTER_1"/>
    <property type="match status" value="1"/>
</dbReference>
<organism evidence="7 8">
    <name type="scientific">Plasticicumulans lactativorans</name>
    <dbReference type="NCBI Taxonomy" id="1133106"/>
    <lineage>
        <taxon>Bacteria</taxon>
        <taxon>Pseudomonadati</taxon>
        <taxon>Pseudomonadota</taxon>
        <taxon>Gammaproteobacteria</taxon>
        <taxon>Candidatus Competibacteraceae</taxon>
        <taxon>Plasticicumulans</taxon>
    </lineage>
</organism>
<evidence type="ECO:0000256" key="4">
    <source>
        <dbReference type="ARBA" id="ARBA00022840"/>
    </source>
</evidence>
<dbReference type="SUPFAM" id="SSF52540">
    <property type="entry name" value="P-loop containing nucleoside triphosphate hydrolases"/>
    <property type="match status" value="1"/>
</dbReference>
<protein>
    <submittedName>
        <fullName evidence="7">Peptide/nickel transport system ATP-binding protein</fullName>
    </submittedName>
</protein>
<comment type="caution">
    <text evidence="7">The sequence shown here is derived from an EMBL/GenBank/DDBJ whole genome shotgun (WGS) entry which is preliminary data.</text>
</comment>
<evidence type="ECO:0000256" key="2">
    <source>
        <dbReference type="ARBA" id="ARBA00022448"/>
    </source>
</evidence>
<evidence type="ECO:0000313" key="8">
    <source>
        <dbReference type="Proteomes" id="UP000295765"/>
    </source>
</evidence>
<feature type="domain" description="ABC transporter" evidence="6">
    <location>
        <begin position="20"/>
        <end position="263"/>
    </location>
</feature>
<dbReference type="FunFam" id="3.40.50.300:FF:000016">
    <property type="entry name" value="Oligopeptide ABC transporter ATP-binding component"/>
    <property type="match status" value="1"/>
</dbReference>
<keyword evidence="4 7" id="KW-0067">ATP-binding</keyword>
<dbReference type="AlphaFoldDB" id="A0A4R2LL33"/>
<dbReference type="Gene3D" id="3.40.50.300">
    <property type="entry name" value="P-loop containing nucleotide triphosphate hydrolases"/>
    <property type="match status" value="1"/>
</dbReference>
<dbReference type="Pfam" id="PF08352">
    <property type="entry name" value="oligo_HPY"/>
    <property type="match status" value="1"/>
</dbReference>
<dbReference type="GO" id="GO:0016887">
    <property type="term" value="F:ATP hydrolysis activity"/>
    <property type="evidence" value="ECO:0007669"/>
    <property type="project" value="InterPro"/>
</dbReference>
<evidence type="ECO:0000259" key="6">
    <source>
        <dbReference type="PROSITE" id="PS50893"/>
    </source>
</evidence>
<evidence type="ECO:0000313" key="7">
    <source>
        <dbReference type="EMBL" id="TCO80105.1"/>
    </source>
</evidence>
<reference evidence="7 8" key="1">
    <citation type="submission" date="2019-03" db="EMBL/GenBank/DDBJ databases">
        <title>Genomic Encyclopedia of Type Strains, Phase IV (KMG-IV): sequencing the most valuable type-strain genomes for metagenomic binning, comparative biology and taxonomic classification.</title>
        <authorList>
            <person name="Goeker M."/>
        </authorList>
    </citation>
    <scope>NUCLEOTIDE SEQUENCE [LARGE SCALE GENOMIC DNA]</scope>
    <source>
        <strain evidence="7 8">DSM 25287</strain>
    </source>
</reference>
<dbReference type="GO" id="GO:0005524">
    <property type="term" value="F:ATP binding"/>
    <property type="evidence" value="ECO:0007669"/>
    <property type="project" value="UniProtKB-KW"/>
</dbReference>
<dbReference type="InterPro" id="IPR050319">
    <property type="entry name" value="ABC_transp_ATP-bind"/>
</dbReference>
<dbReference type="GO" id="GO:0055085">
    <property type="term" value="P:transmembrane transport"/>
    <property type="evidence" value="ECO:0007669"/>
    <property type="project" value="UniProtKB-ARBA"/>
</dbReference>